<evidence type="ECO:0000256" key="4">
    <source>
        <dbReference type="ARBA" id="ARBA00022475"/>
    </source>
</evidence>
<evidence type="ECO:0000313" key="12">
    <source>
        <dbReference type="Proteomes" id="UP000253910"/>
    </source>
</evidence>
<evidence type="ECO:0000256" key="9">
    <source>
        <dbReference type="ARBA" id="ARBA00031636"/>
    </source>
</evidence>
<feature type="transmembrane region" description="Helical" evidence="10">
    <location>
        <begin position="97"/>
        <end position="114"/>
    </location>
</feature>
<dbReference type="EMBL" id="QEPW01000012">
    <property type="protein sequence ID" value="RDE90263.1"/>
    <property type="molecule type" value="Genomic_DNA"/>
</dbReference>
<dbReference type="GO" id="GO:0015297">
    <property type="term" value="F:antiporter activity"/>
    <property type="evidence" value="ECO:0007669"/>
    <property type="project" value="UniProtKB-KW"/>
</dbReference>
<keyword evidence="6 10" id="KW-1133">Transmembrane helix</keyword>
<dbReference type="GO" id="GO:0006811">
    <property type="term" value="P:monoatomic ion transport"/>
    <property type="evidence" value="ECO:0007669"/>
    <property type="project" value="UniProtKB-KW"/>
</dbReference>
<dbReference type="PIRSF" id="PIRSF006603">
    <property type="entry name" value="DinF"/>
    <property type="match status" value="1"/>
</dbReference>
<dbReference type="InterPro" id="IPR002528">
    <property type="entry name" value="MATE_fam"/>
</dbReference>
<feature type="transmembrane region" description="Helical" evidence="10">
    <location>
        <begin position="58"/>
        <end position="77"/>
    </location>
</feature>
<sequence length="465" mass="50317">MNSRLFSQYRIDIQKLIRIATPIGLAQLAQTGMGTVDVIMAGRVSSADVGGVGIGASIWLPLVLFGQGLLLALPPTISYLNGSGQRHRIAHQVRQGLWISFLVMIPLSLIIYHNDFILQFMNMDAHMADVTMNYLRAMVWGLPAYLLLINFRCLNDGIAKTKPAMVITFMGLMLNIPLNYMFIYGKFGAPALGGVGCGVATAIVNWAMAILMITYSAKNYNERSLKVFEKIIEKPDIKTLKKLTALGLPIAIALCSEVSLFALSSLLLSSLGADVVASHQIALNTSAVAFMFPMSIAMAATILVAQELGNHAPQKAKIMAHAAIILGLIVASVLALVIWVFSAEIAALIVGDNATVIALSGSLLAMAAIYQFSDSVQVVVSGILRGYKDTKIILYITLLAYWGVGIPVGYILSRTDWIVPSIGAKGFWVAFIIALTIAAALLFMRMRKIQSQSDEAIIQQLERLK</sequence>
<keyword evidence="2" id="KW-0813">Transport</keyword>
<comment type="caution">
    <text evidence="11">The sequence shown here is derived from an EMBL/GenBank/DDBJ whole genome shotgun (WGS) entry which is preliminary data.</text>
</comment>
<protein>
    <recommendedName>
        <fullName evidence="9">Multidrug-efflux transporter</fullName>
    </recommendedName>
</protein>
<keyword evidence="5 10" id="KW-0812">Transmembrane</keyword>
<keyword evidence="3" id="KW-0050">Antiport</keyword>
<dbReference type="InterPro" id="IPR050222">
    <property type="entry name" value="MATE_MdtK"/>
</dbReference>
<dbReference type="GO" id="GO:0005886">
    <property type="term" value="C:plasma membrane"/>
    <property type="evidence" value="ECO:0007669"/>
    <property type="project" value="UniProtKB-SubCell"/>
</dbReference>
<feature type="transmembrane region" description="Helical" evidence="10">
    <location>
        <begin position="392"/>
        <end position="413"/>
    </location>
</feature>
<dbReference type="PANTHER" id="PTHR43298:SF2">
    <property type="entry name" value="FMN_FAD EXPORTER YEEO-RELATED"/>
    <property type="match status" value="1"/>
</dbReference>
<proteinExistence type="predicted"/>
<dbReference type="NCBIfam" id="TIGR00797">
    <property type="entry name" value="matE"/>
    <property type="match status" value="1"/>
</dbReference>
<dbReference type="InterPro" id="IPR048279">
    <property type="entry name" value="MdtK-like"/>
</dbReference>
<accession>A0A369Z1A0</accession>
<keyword evidence="4" id="KW-1003">Cell membrane</keyword>
<evidence type="ECO:0000256" key="6">
    <source>
        <dbReference type="ARBA" id="ARBA00022989"/>
    </source>
</evidence>
<dbReference type="Pfam" id="PF01554">
    <property type="entry name" value="MatE"/>
    <property type="match status" value="2"/>
</dbReference>
<dbReference type="CDD" id="cd13131">
    <property type="entry name" value="MATE_NorM_like"/>
    <property type="match status" value="1"/>
</dbReference>
<evidence type="ECO:0000256" key="7">
    <source>
        <dbReference type="ARBA" id="ARBA00023065"/>
    </source>
</evidence>
<gene>
    <name evidence="11" type="ORF">DPV87_07560</name>
</gene>
<organism evidence="11 12">
    <name type="scientific">Haemophilus parainfluenzae</name>
    <dbReference type="NCBI Taxonomy" id="729"/>
    <lineage>
        <taxon>Bacteria</taxon>
        <taxon>Pseudomonadati</taxon>
        <taxon>Pseudomonadota</taxon>
        <taxon>Gammaproteobacteria</taxon>
        <taxon>Pasteurellales</taxon>
        <taxon>Pasteurellaceae</taxon>
        <taxon>Haemophilus</taxon>
    </lineage>
</organism>
<evidence type="ECO:0000256" key="8">
    <source>
        <dbReference type="ARBA" id="ARBA00023136"/>
    </source>
</evidence>
<feature type="transmembrane region" description="Helical" evidence="10">
    <location>
        <begin position="191"/>
        <end position="215"/>
    </location>
</feature>
<dbReference type="AlphaFoldDB" id="A0A369Z1A0"/>
<evidence type="ECO:0000313" key="11">
    <source>
        <dbReference type="EMBL" id="RDE90263.1"/>
    </source>
</evidence>
<reference evidence="11 12" key="1">
    <citation type="submission" date="2018-05" db="EMBL/GenBank/DDBJ databases">
        <title>Draft Genome Sequences for a Diverse set of 7 Haemophilus Species.</title>
        <authorList>
            <person name="Nichols M."/>
            <person name="Topaz N."/>
            <person name="Wang X."/>
            <person name="Wang X."/>
            <person name="Boxrud D."/>
        </authorList>
    </citation>
    <scope>NUCLEOTIDE SEQUENCE [LARGE SCALE GENOMIC DNA]</scope>
    <source>
        <strain evidence="11 12">C2008001710</strain>
    </source>
</reference>
<evidence type="ECO:0000256" key="1">
    <source>
        <dbReference type="ARBA" id="ARBA00004429"/>
    </source>
</evidence>
<keyword evidence="7" id="KW-0406">Ion transport</keyword>
<feature type="transmembrane region" description="Helical" evidence="10">
    <location>
        <begin position="354"/>
        <end position="372"/>
    </location>
</feature>
<feature type="transmembrane region" description="Helical" evidence="10">
    <location>
        <begin position="287"/>
        <end position="306"/>
    </location>
</feature>
<dbReference type="RefSeq" id="WP_111315728.1">
    <property type="nucleotide sequence ID" value="NZ_QEPW01000012.1"/>
</dbReference>
<dbReference type="Proteomes" id="UP000253910">
    <property type="component" value="Unassembled WGS sequence"/>
</dbReference>
<evidence type="ECO:0000256" key="3">
    <source>
        <dbReference type="ARBA" id="ARBA00022449"/>
    </source>
</evidence>
<feature type="transmembrane region" description="Helical" evidence="10">
    <location>
        <begin position="318"/>
        <end position="342"/>
    </location>
</feature>
<feature type="transmembrane region" description="Helical" evidence="10">
    <location>
        <begin position="166"/>
        <end position="185"/>
    </location>
</feature>
<dbReference type="PANTHER" id="PTHR43298">
    <property type="entry name" value="MULTIDRUG RESISTANCE PROTEIN NORM-RELATED"/>
    <property type="match status" value="1"/>
</dbReference>
<evidence type="ECO:0000256" key="10">
    <source>
        <dbReference type="SAM" id="Phobius"/>
    </source>
</evidence>
<name>A0A369Z1A0_HAEPA</name>
<keyword evidence="8 10" id="KW-0472">Membrane</keyword>
<feature type="transmembrane region" description="Helical" evidence="10">
    <location>
        <begin position="425"/>
        <end position="444"/>
    </location>
</feature>
<feature type="transmembrane region" description="Helical" evidence="10">
    <location>
        <begin position="243"/>
        <end position="267"/>
    </location>
</feature>
<feature type="transmembrane region" description="Helical" evidence="10">
    <location>
        <begin position="134"/>
        <end position="154"/>
    </location>
</feature>
<dbReference type="GO" id="GO:0042910">
    <property type="term" value="F:xenobiotic transmembrane transporter activity"/>
    <property type="evidence" value="ECO:0007669"/>
    <property type="project" value="InterPro"/>
</dbReference>
<evidence type="ECO:0000256" key="2">
    <source>
        <dbReference type="ARBA" id="ARBA00022448"/>
    </source>
</evidence>
<evidence type="ECO:0000256" key="5">
    <source>
        <dbReference type="ARBA" id="ARBA00022692"/>
    </source>
</evidence>
<comment type="subcellular location">
    <subcellularLocation>
        <location evidence="1">Cell inner membrane</location>
        <topology evidence="1">Multi-pass membrane protein</topology>
    </subcellularLocation>
</comment>